<feature type="domain" description="Calcineurin-like phosphoesterase" evidence="1">
    <location>
        <begin position="27"/>
        <end position="118"/>
    </location>
</feature>
<dbReference type="InterPro" id="IPR029052">
    <property type="entry name" value="Metallo-depent_PP-like"/>
</dbReference>
<dbReference type="Proteomes" id="UP000242224">
    <property type="component" value="Unassembled WGS sequence"/>
</dbReference>
<gene>
    <name evidence="2" type="ORF">BMG00_06580</name>
</gene>
<evidence type="ECO:0000313" key="2">
    <source>
        <dbReference type="EMBL" id="OOY13435.1"/>
    </source>
</evidence>
<dbReference type="PANTHER" id="PTHR39323">
    <property type="entry name" value="BLR1149 PROTEIN"/>
    <property type="match status" value="1"/>
</dbReference>
<protein>
    <recommendedName>
        <fullName evidence="1">Calcineurin-like phosphoesterase domain-containing protein</fullName>
    </recommendedName>
</protein>
<reference evidence="2 3" key="1">
    <citation type="submission" date="2016-11" db="EMBL/GenBank/DDBJ databases">
        <title>A multilocus sequence analysis scheme for characterization of bacteria in the genus Thioclava.</title>
        <authorList>
            <person name="Liu Y."/>
            <person name="Shao Z."/>
        </authorList>
    </citation>
    <scope>NUCLEOTIDE SEQUENCE [LARGE SCALE GENOMIC DNA]</scope>
    <source>
        <strain evidence="2 3">11.10-0-13</strain>
    </source>
</reference>
<evidence type="ECO:0000313" key="3">
    <source>
        <dbReference type="Proteomes" id="UP000242224"/>
    </source>
</evidence>
<proteinExistence type="predicted"/>
<sequence>MREITFSGVRLIAQPSGALYWPEQGALIVADLHLGKSARMARRGGALLPPFETLDTVARLEAEVARIGPRRLISLGDTFDDDRAAGEIAPEISARLSALAARIETVWIAGNHDPVGLGRAVEDMRLGPLTLRHIAGAGPDVSGHYHPKAKIARRSHRAFLVGGDHLILPAFGTYTGGLDCDGPELRALVGPGIAVLTGPGMPVRPIGQSAARQSR</sequence>
<dbReference type="EMBL" id="MPZS01000001">
    <property type="protein sequence ID" value="OOY13435.1"/>
    <property type="molecule type" value="Genomic_DNA"/>
</dbReference>
<evidence type="ECO:0000259" key="1">
    <source>
        <dbReference type="Pfam" id="PF00149"/>
    </source>
</evidence>
<accession>A0ABX3MPG3</accession>
<dbReference type="InterPro" id="IPR026336">
    <property type="entry name" value="PdeM-like"/>
</dbReference>
<organism evidence="2 3">
    <name type="scientific">Thioclava marina</name>
    <dbReference type="NCBI Taxonomy" id="1915077"/>
    <lineage>
        <taxon>Bacteria</taxon>
        <taxon>Pseudomonadati</taxon>
        <taxon>Pseudomonadota</taxon>
        <taxon>Alphaproteobacteria</taxon>
        <taxon>Rhodobacterales</taxon>
        <taxon>Paracoccaceae</taxon>
        <taxon>Thioclava</taxon>
    </lineage>
</organism>
<dbReference type="Gene3D" id="3.60.21.10">
    <property type="match status" value="1"/>
</dbReference>
<comment type="caution">
    <text evidence="2">The sequence shown here is derived from an EMBL/GenBank/DDBJ whole genome shotgun (WGS) entry which is preliminary data.</text>
</comment>
<dbReference type="RefSeq" id="WP_078573703.1">
    <property type="nucleotide sequence ID" value="NZ_MPZS01000001.1"/>
</dbReference>
<name>A0ABX3MPG3_9RHOB</name>
<dbReference type="InterPro" id="IPR004843">
    <property type="entry name" value="Calcineurin-like_PHP"/>
</dbReference>
<dbReference type="PANTHER" id="PTHR39323:SF1">
    <property type="entry name" value="BLR1149 PROTEIN"/>
    <property type="match status" value="1"/>
</dbReference>
<dbReference type="Pfam" id="PF00149">
    <property type="entry name" value="Metallophos"/>
    <property type="match status" value="1"/>
</dbReference>
<dbReference type="SUPFAM" id="SSF56300">
    <property type="entry name" value="Metallo-dependent phosphatases"/>
    <property type="match status" value="1"/>
</dbReference>
<keyword evidence="3" id="KW-1185">Reference proteome</keyword>
<dbReference type="NCBIfam" id="TIGR04123">
    <property type="entry name" value="P_estr_lig_assc"/>
    <property type="match status" value="1"/>
</dbReference>